<dbReference type="InterPro" id="IPR036058">
    <property type="entry name" value="Kazal_dom_sf"/>
</dbReference>
<evidence type="ECO:0000259" key="5">
    <source>
        <dbReference type="PROSITE" id="PS51465"/>
    </source>
</evidence>
<keyword evidence="1" id="KW-0646">Protease inhibitor</keyword>
<evidence type="ECO:0000313" key="7">
    <source>
        <dbReference type="EMBL" id="KAE9002782.1"/>
    </source>
</evidence>
<name>A0A6A3I1B0_9STRA</name>
<dbReference type="PROSITE" id="PS51465">
    <property type="entry name" value="KAZAL_2"/>
    <property type="match status" value="4"/>
</dbReference>
<feature type="domain" description="Kazal-like" evidence="5">
    <location>
        <begin position="138"/>
        <end position="189"/>
    </location>
</feature>
<evidence type="ECO:0000313" key="8">
    <source>
        <dbReference type="EMBL" id="KAE9285796.1"/>
    </source>
</evidence>
<protein>
    <recommendedName>
        <fullName evidence="5">Kazal-like domain-containing protein</fullName>
    </recommendedName>
</protein>
<dbReference type="CDD" id="cd00104">
    <property type="entry name" value="KAZAL_FS"/>
    <property type="match status" value="3"/>
</dbReference>
<dbReference type="Pfam" id="PF07648">
    <property type="entry name" value="Kazal_2"/>
    <property type="match status" value="3"/>
</dbReference>
<evidence type="ECO:0000313" key="9">
    <source>
        <dbReference type="Proteomes" id="UP000429607"/>
    </source>
</evidence>
<dbReference type="GO" id="GO:0005576">
    <property type="term" value="C:extracellular region"/>
    <property type="evidence" value="ECO:0007669"/>
    <property type="project" value="TreeGrafter"/>
</dbReference>
<proteinExistence type="predicted"/>
<dbReference type="Proteomes" id="UP000429607">
    <property type="component" value="Unassembled WGS sequence"/>
</dbReference>
<feature type="signal peptide" evidence="4">
    <location>
        <begin position="1"/>
        <end position="16"/>
    </location>
</feature>
<evidence type="ECO:0000256" key="1">
    <source>
        <dbReference type="ARBA" id="ARBA00022690"/>
    </source>
</evidence>
<evidence type="ECO:0000313" key="11">
    <source>
        <dbReference type="Proteomes" id="UP000435112"/>
    </source>
</evidence>
<dbReference type="SMART" id="SM00280">
    <property type="entry name" value="KAZAL"/>
    <property type="match status" value="4"/>
</dbReference>
<evidence type="ECO:0000256" key="3">
    <source>
        <dbReference type="ARBA" id="ARBA00023157"/>
    </source>
</evidence>
<organism evidence="6 11">
    <name type="scientific">Phytophthora rubi</name>
    <dbReference type="NCBI Taxonomy" id="129364"/>
    <lineage>
        <taxon>Eukaryota</taxon>
        <taxon>Sar</taxon>
        <taxon>Stramenopiles</taxon>
        <taxon>Oomycota</taxon>
        <taxon>Peronosporomycetes</taxon>
        <taxon>Peronosporales</taxon>
        <taxon>Peronosporaceae</taxon>
        <taxon>Phytophthora</taxon>
    </lineage>
</organism>
<keyword evidence="2" id="KW-0722">Serine protease inhibitor</keyword>
<dbReference type="EMBL" id="QXFT01003440">
    <property type="protein sequence ID" value="KAE9285796.1"/>
    <property type="molecule type" value="Genomic_DNA"/>
</dbReference>
<dbReference type="InterPro" id="IPR050653">
    <property type="entry name" value="Prot_Inhib_GrowthFact_Antg"/>
</dbReference>
<dbReference type="Gene3D" id="3.30.60.30">
    <property type="match status" value="4"/>
</dbReference>
<evidence type="ECO:0000256" key="4">
    <source>
        <dbReference type="SAM" id="SignalP"/>
    </source>
</evidence>
<feature type="chain" id="PRO_5036164244" description="Kazal-like domain-containing protein" evidence="4">
    <location>
        <begin position="17"/>
        <end position="398"/>
    </location>
</feature>
<gene>
    <name evidence="7" type="ORF">PR001_g18156</name>
    <name evidence="6" type="ORF">PR002_g25579</name>
    <name evidence="8" type="ORF">PR003_g26484</name>
</gene>
<dbReference type="OrthoDB" id="192611at2759"/>
<dbReference type="Proteomes" id="UP000435112">
    <property type="component" value="Unassembled WGS sequence"/>
</dbReference>
<evidence type="ECO:0000313" key="10">
    <source>
        <dbReference type="Proteomes" id="UP000434957"/>
    </source>
</evidence>
<dbReference type="AlphaFoldDB" id="A0A6A3I1B0"/>
<keyword evidence="10" id="KW-1185">Reference proteome</keyword>
<keyword evidence="4" id="KW-0732">Signal</keyword>
<dbReference type="Pfam" id="PF00050">
    <property type="entry name" value="Kazal_1"/>
    <property type="match status" value="1"/>
</dbReference>
<sequence length="398" mass="42623">MRVAALLWFAYGVASATEDGILGDRTPATAPLEIGVGQEAAALIDCSKTLDCELVPYDPVCGSDDVTYANECAFASTFCSGERNADTLFIQDIGECPSMPDDTKDQEEVPVISEVQDGAGYHAGDEAKSNAEASTEVDLMTIFCSLTCKLSPDEVCGTDGVTYINDCHLLASKCEHPELEKASHGECAAIELHVLEVDESTTTSDLTPAPEKCNPMCERVYDPICGSDGITYANLCLLEYAECRNPSIKPFGAGKCPPHMQAARSASHPTTNNNGGESCIPGPCPYTYAPVCGSDGQTHDNLCLFANARCQHPLNALTVAHDGECDAETKLTCETMTCPTFTECREQIELDDTIVAYCADVCSPDRCSEREDCELVESDCYTAPCSPIAMCIPKVQDE</sequence>
<evidence type="ECO:0000256" key="2">
    <source>
        <dbReference type="ARBA" id="ARBA00022900"/>
    </source>
</evidence>
<feature type="domain" description="Kazal-like" evidence="5">
    <location>
        <begin position="273"/>
        <end position="327"/>
    </location>
</feature>
<comment type="caution">
    <text evidence="6">The sequence shown here is derived from an EMBL/GenBank/DDBJ whole genome shotgun (WGS) entry which is preliminary data.</text>
</comment>
<dbReference type="Proteomes" id="UP000434957">
    <property type="component" value="Unassembled WGS sequence"/>
</dbReference>
<dbReference type="SUPFAM" id="SSF100895">
    <property type="entry name" value="Kazal-type serine protease inhibitors"/>
    <property type="match status" value="4"/>
</dbReference>
<dbReference type="PANTHER" id="PTHR10913:SF45">
    <property type="entry name" value="FOLLISTATIN, ISOFORM A-RELATED"/>
    <property type="match status" value="1"/>
</dbReference>
<feature type="domain" description="Kazal-like" evidence="5">
    <location>
        <begin position="40"/>
        <end position="98"/>
    </location>
</feature>
<accession>A0A6A3I1B0</accession>
<dbReference type="PANTHER" id="PTHR10913">
    <property type="entry name" value="FOLLISTATIN-RELATED"/>
    <property type="match status" value="1"/>
</dbReference>
<dbReference type="EMBL" id="QXFU01003416">
    <property type="protein sequence ID" value="KAE8975557.1"/>
    <property type="molecule type" value="Genomic_DNA"/>
</dbReference>
<reference evidence="9 11" key="1">
    <citation type="submission" date="2018-09" db="EMBL/GenBank/DDBJ databases">
        <title>Genomic investigation of the strawberry pathogen Phytophthora fragariae indicates pathogenicity is determined by transcriptional variation in three key races.</title>
        <authorList>
            <person name="Adams T.M."/>
            <person name="Armitage A.D."/>
            <person name="Sobczyk M.K."/>
            <person name="Bates H.J."/>
            <person name="Dunwell J.M."/>
            <person name="Nellist C.F."/>
            <person name="Harrison R.J."/>
        </authorList>
    </citation>
    <scope>NUCLEOTIDE SEQUENCE [LARGE SCALE GENOMIC DNA]</scope>
    <source>
        <strain evidence="7 9">SCRP249</strain>
        <strain evidence="6 11">SCRP324</strain>
        <strain evidence="8 10">SCRP333</strain>
    </source>
</reference>
<dbReference type="InterPro" id="IPR002350">
    <property type="entry name" value="Kazal_dom"/>
</dbReference>
<keyword evidence="3" id="KW-1015">Disulfide bond</keyword>
<feature type="domain" description="Kazal-like" evidence="5">
    <location>
        <begin position="207"/>
        <end position="258"/>
    </location>
</feature>
<evidence type="ECO:0000313" key="6">
    <source>
        <dbReference type="EMBL" id="KAE8975557.1"/>
    </source>
</evidence>
<dbReference type="EMBL" id="QXFV01001573">
    <property type="protein sequence ID" value="KAE9002782.1"/>
    <property type="molecule type" value="Genomic_DNA"/>
</dbReference>